<evidence type="ECO:0000256" key="1">
    <source>
        <dbReference type="ARBA" id="ARBA00004651"/>
    </source>
</evidence>
<dbReference type="GO" id="GO:0005886">
    <property type="term" value="C:plasma membrane"/>
    <property type="evidence" value="ECO:0007669"/>
    <property type="project" value="UniProtKB-SubCell"/>
</dbReference>
<feature type="transmembrane region" description="Helical" evidence="6">
    <location>
        <begin position="135"/>
        <end position="157"/>
    </location>
</feature>
<dbReference type="Pfam" id="PF13487">
    <property type="entry name" value="HD_5"/>
    <property type="match status" value="1"/>
</dbReference>
<keyword evidence="9" id="KW-1185">Reference proteome</keyword>
<protein>
    <submittedName>
        <fullName evidence="8">5TMR-LYT protein</fullName>
    </submittedName>
</protein>
<feature type="transmembrane region" description="Helical" evidence="6">
    <location>
        <begin position="6"/>
        <end position="28"/>
    </location>
</feature>
<evidence type="ECO:0000256" key="4">
    <source>
        <dbReference type="ARBA" id="ARBA00022989"/>
    </source>
</evidence>
<name>A0A2S6H2N1_9GAMM</name>
<feature type="transmembrane region" description="Helical" evidence="6">
    <location>
        <begin position="169"/>
        <end position="191"/>
    </location>
</feature>
<keyword evidence="4 6" id="KW-1133">Transmembrane helix</keyword>
<sequence>MSELQYILLSTGVMLAFLGFFIVLELLLPPGFPDKSRKQVRNIVFVLFGIVALTFHLNIGDDVIVDLRGAAIAIANIFGGYWVGFATAVVEAVYRWRIGGAAALAGLLGIMGCFLLSAILVALSRAKNASNDVRLGTILLAGIAVGISESLSLLLIPGPSGGLSIFHKIGMTVFLVQFVSTMLFGGLLKLLDERLQAVAESGRKTQTLNEILKQSIGALSSAMVHRDPTTAGHEKRVADLAVAVGKELGFEPDRLEGLYLAALVHDVGQIQVPAEILVRPRKLGPEEFELIKVHCEAGYDILRDVKFPWPIAEIVYQHHENVDGSGYPRGLNDERILPEAKIIHVCDALEAMLSHRPFRRAYDIDYAMRQMQIYSGSHYDPEVINACIRLFCDKGYTFPEPGKQT</sequence>
<keyword evidence="5 6" id="KW-0472">Membrane</keyword>
<evidence type="ECO:0000259" key="7">
    <source>
        <dbReference type="PROSITE" id="PS51832"/>
    </source>
</evidence>
<dbReference type="PROSITE" id="PS51832">
    <property type="entry name" value="HD_GYP"/>
    <property type="match status" value="1"/>
</dbReference>
<gene>
    <name evidence="8" type="ORF">B0F88_10662</name>
</gene>
<dbReference type="InterPro" id="IPR037522">
    <property type="entry name" value="HD_GYP_dom"/>
</dbReference>
<dbReference type="InterPro" id="IPR003607">
    <property type="entry name" value="HD/PDEase_dom"/>
</dbReference>
<feature type="domain" description="HD-GYP" evidence="7">
    <location>
        <begin position="208"/>
        <end position="403"/>
    </location>
</feature>
<dbReference type="AlphaFoldDB" id="A0A2S6H2N1"/>
<comment type="caution">
    <text evidence="8">The sequence shown here is derived from an EMBL/GenBank/DDBJ whole genome shotgun (WGS) entry which is preliminary data.</text>
</comment>
<evidence type="ECO:0000256" key="3">
    <source>
        <dbReference type="ARBA" id="ARBA00022692"/>
    </source>
</evidence>
<evidence type="ECO:0000313" key="8">
    <source>
        <dbReference type="EMBL" id="PPK71713.1"/>
    </source>
</evidence>
<dbReference type="PANTHER" id="PTHR43155">
    <property type="entry name" value="CYCLIC DI-GMP PHOSPHODIESTERASE PA4108-RELATED"/>
    <property type="match status" value="1"/>
</dbReference>
<evidence type="ECO:0000256" key="5">
    <source>
        <dbReference type="ARBA" id="ARBA00023136"/>
    </source>
</evidence>
<dbReference type="PANTHER" id="PTHR43155:SF2">
    <property type="entry name" value="CYCLIC DI-GMP PHOSPHODIESTERASE PA4108"/>
    <property type="match status" value="1"/>
</dbReference>
<keyword evidence="2" id="KW-1003">Cell membrane</keyword>
<dbReference type="GO" id="GO:0000155">
    <property type="term" value="F:phosphorelay sensor kinase activity"/>
    <property type="evidence" value="ECO:0007669"/>
    <property type="project" value="InterPro"/>
</dbReference>
<dbReference type="InterPro" id="IPR011620">
    <property type="entry name" value="Sig_transdc_His_kinase_LytS_TM"/>
</dbReference>
<feature type="transmembrane region" description="Helical" evidence="6">
    <location>
        <begin position="40"/>
        <end position="59"/>
    </location>
</feature>
<evidence type="ECO:0000256" key="2">
    <source>
        <dbReference type="ARBA" id="ARBA00022475"/>
    </source>
</evidence>
<reference evidence="8 9" key="1">
    <citation type="submission" date="2018-02" db="EMBL/GenBank/DDBJ databases">
        <title>Subsurface microbial communities from deep shales in Ohio and West Virginia, USA.</title>
        <authorList>
            <person name="Wrighton K."/>
        </authorList>
    </citation>
    <scope>NUCLEOTIDE SEQUENCE [LARGE SCALE GENOMIC DNA]</scope>
    <source>
        <strain evidence="8 9">OWC-G53F</strain>
    </source>
</reference>
<dbReference type="GO" id="GO:0071555">
    <property type="term" value="P:cell wall organization"/>
    <property type="evidence" value="ECO:0007669"/>
    <property type="project" value="InterPro"/>
</dbReference>
<proteinExistence type="predicted"/>
<dbReference type="RefSeq" id="WP_104423599.1">
    <property type="nucleotide sequence ID" value="NZ_PTIY01000006.1"/>
</dbReference>
<dbReference type="SUPFAM" id="SSF109604">
    <property type="entry name" value="HD-domain/PDEase-like"/>
    <property type="match status" value="1"/>
</dbReference>
<evidence type="ECO:0000313" key="9">
    <source>
        <dbReference type="Proteomes" id="UP000238071"/>
    </source>
</evidence>
<organism evidence="8 9">
    <name type="scientific">Methylobacter tundripaludum</name>
    <dbReference type="NCBI Taxonomy" id="173365"/>
    <lineage>
        <taxon>Bacteria</taxon>
        <taxon>Pseudomonadati</taxon>
        <taxon>Pseudomonadota</taxon>
        <taxon>Gammaproteobacteria</taxon>
        <taxon>Methylococcales</taxon>
        <taxon>Methylococcaceae</taxon>
        <taxon>Methylobacter</taxon>
    </lineage>
</organism>
<dbReference type="CDD" id="cd00077">
    <property type="entry name" value="HDc"/>
    <property type="match status" value="1"/>
</dbReference>
<accession>A0A2S6H2N1</accession>
<comment type="subcellular location">
    <subcellularLocation>
        <location evidence="1">Cell membrane</location>
        <topology evidence="1">Multi-pass membrane protein</topology>
    </subcellularLocation>
</comment>
<dbReference type="Pfam" id="PF07694">
    <property type="entry name" value="5TM-5TMR_LYT"/>
    <property type="match status" value="1"/>
</dbReference>
<keyword evidence="3 6" id="KW-0812">Transmembrane</keyword>
<feature type="transmembrane region" description="Helical" evidence="6">
    <location>
        <begin position="71"/>
        <end position="94"/>
    </location>
</feature>
<dbReference type="EMBL" id="PTIY01000006">
    <property type="protein sequence ID" value="PPK71713.1"/>
    <property type="molecule type" value="Genomic_DNA"/>
</dbReference>
<dbReference type="SMART" id="SM00471">
    <property type="entry name" value="HDc"/>
    <property type="match status" value="1"/>
</dbReference>
<dbReference type="Proteomes" id="UP000238071">
    <property type="component" value="Unassembled WGS sequence"/>
</dbReference>
<dbReference type="OrthoDB" id="9764808at2"/>
<dbReference type="Gene3D" id="1.10.3210.10">
    <property type="entry name" value="Hypothetical protein af1432"/>
    <property type="match status" value="1"/>
</dbReference>
<dbReference type="GO" id="GO:0008081">
    <property type="term" value="F:phosphoric diester hydrolase activity"/>
    <property type="evidence" value="ECO:0007669"/>
    <property type="project" value="UniProtKB-ARBA"/>
</dbReference>
<feature type="transmembrane region" description="Helical" evidence="6">
    <location>
        <begin position="101"/>
        <end position="123"/>
    </location>
</feature>
<evidence type="ECO:0000256" key="6">
    <source>
        <dbReference type="SAM" id="Phobius"/>
    </source>
</evidence>